<dbReference type="InterPro" id="IPR011112">
    <property type="entry name" value="Rho-like_N"/>
</dbReference>
<feature type="domain" description="Rho termination factor-like N-terminal" evidence="1">
    <location>
        <begin position="58"/>
        <end position="97"/>
    </location>
</feature>
<evidence type="ECO:0000313" key="2">
    <source>
        <dbReference type="EMBL" id="SDC16465.1"/>
    </source>
</evidence>
<dbReference type="RefSeq" id="WP_092618205.1">
    <property type="nucleotide sequence ID" value="NZ_FMYK01000003.1"/>
</dbReference>
<dbReference type="SMART" id="SM00959">
    <property type="entry name" value="Rho_N"/>
    <property type="match status" value="1"/>
</dbReference>
<dbReference type="InterPro" id="IPR036269">
    <property type="entry name" value="Rho_N_sf"/>
</dbReference>
<dbReference type="EMBL" id="FMYK01000003">
    <property type="protein sequence ID" value="SDC16465.1"/>
    <property type="molecule type" value="Genomic_DNA"/>
</dbReference>
<proteinExistence type="predicted"/>
<dbReference type="OrthoDB" id="6694329at2"/>
<dbReference type="Pfam" id="PF07498">
    <property type="entry name" value="Rho_N"/>
    <property type="match status" value="1"/>
</dbReference>
<organism evidence="2 3">
    <name type="scientific">Acinetobacter marinus</name>
    <dbReference type="NCBI Taxonomy" id="281375"/>
    <lineage>
        <taxon>Bacteria</taxon>
        <taxon>Pseudomonadati</taxon>
        <taxon>Pseudomonadota</taxon>
        <taxon>Gammaproteobacteria</taxon>
        <taxon>Moraxellales</taxon>
        <taxon>Moraxellaceae</taxon>
        <taxon>Acinetobacter</taxon>
    </lineage>
</organism>
<protein>
    <submittedName>
        <fullName evidence="2">Rho termination factor, N-terminal domain</fullName>
    </submittedName>
</protein>
<dbReference type="Proteomes" id="UP000242317">
    <property type="component" value="Unassembled WGS sequence"/>
</dbReference>
<dbReference type="Gene3D" id="1.10.720.10">
    <property type="match status" value="1"/>
</dbReference>
<dbReference type="AlphaFoldDB" id="A0A1G6JDH5"/>
<reference evidence="3" key="1">
    <citation type="submission" date="2016-09" db="EMBL/GenBank/DDBJ databases">
        <authorList>
            <person name="Varghese N."/>
            <person name="Submissions S."/>
        </authorList>
    </citation>
    <scope>NUCLEOTIDE SEQUENCE [LARGE SCALE GENOMIC DNA]</scope>
    <source>
        <strain evidence="3">ANC 3699</strain>
    </source>
</reference>
<gene>
    <name evidence="2" type="ORF">SAMN05421749_103312</name>
</gene>
<name>A0A1G6JDH5_9GAMM</name>
<evidence type="ECO:0000313" key="3">
    <source>
        <dbReference type="Proteomes" id="UP000242317"/>
    </source>
</evidence>
<sequence>MAKPVKVTIKLTSAVVIEGVICKAGQQVDVAQDLAKDLLNRGRGTLLEDASDESDEIDLSKMTKAQLVEVALEYEIENPDALNKADLIDAISAKANAEDD</sequence>
<keyword evidence="3" id="KW-1185">Reference proteome</keyword>
<dbReference type="GO" id="GO:0006353">
    <property type="term" value="P:DNA-templated transcription termination"/>
    <property type="evidence" value="ECO:0007669"/>
    <property type="project" value="InterPro"/>
</dbReference>
<accession>A0A1G6JDH5</accession>
<dbReference type="SUPFAM" id="SSF68912">
    <property type="entry name" value="Rho N-terminal domain-like"/>
    <property type="match status" value="1"/>
</dbReference>
<evidence type="ECO:0000259" key="1">
    <source>
        <dbReference type="SMART" id="SM00959"/>
    </source>
</evidence>